<keyword evidence="3" id="KW-0276">Fatty acid metabolism</keyword>
<comment type="caution">
    <text evidence="11">The sequence shown here is derived from an EMBL/GenBank/DDBJ whole genome shotgun (WGS) entry which is preliminary data.</text>
</comment>
<dbReference type="AlphaFoldDB" id="A0A1Z5J0G7"/>
<comment type="pathway">
    <text evidence="2">Lipid metabolism; butanoate metabolism.</text>
</comment>
<evidence type="ECO:0000256" key="7">
    <source>
        <dbReference type="ARBA" id="ARBA00049556"/>
    </source>
</evidence>
<sequence length="298" mass="33227">MTIKNVTVIGGGVLGSQIAYQTAFKGLKVVLYDINDDAMKTAKKHIEQLKTAYQRDLKITDKDFEKGLQQLSYTTDLATAAKNADLVIEAIPEKLDIKKTFYESLAKVAPAKTIFASNSSTLLPSQLKDFTGRPERYLHIHFANQIWSRNTAEVMGSPETSTDVFDQVVDFAKTIGMVPIPLKKEQPRYVLNSMLIPWLNSALVLWAKGVAEPTTIDKTWMIDLGVQVGPFAVLDAIGMKTHYNIVVTEAEATDNDDLRLVAKKMKERIDANKLGPTTGEGFYHWPNPEFMAPDFLTK</sequence>
<feature type="site" description="Important for catalytic activity" evidence="8">
    <location>
        <position position="141"/>
    </location>
</feature>
<comment type="catalytic activity">
    <reaction evidence="7">
        <text>a (3S)-3-hydroxyacyl-CoA + NAD(+) = a 3-oxoacyl-CoA + NADH + H(+)</text>
        <dbReference type="Rhea" id="RHEA:22432"/>
        <dbReference type="ChEBI" id="CHEBI:15378"/>
        <dbReference type="ChEBI" id="CHEBI:57318"/>
        <dbReference type="ChEBI" id="CHEBI:57540"/>
        <dbReference type="ChEBI" id="CHEBI:57945"/>
        <dbReference type="ChEBI" id="CHEBI:90726"/>
        <dbReference type="EC" id="1.1.1.35"/>
    </reaction>
</comment>
<gene>
    <name evidence="11" type="ORF">IWT5_00109</name>
</gene>
<protein>
    <submittedName>
        <fullName evidence="11">3-hydroxybutyryl-CoA dehydrogenase</fullName>
    </submittedName>
</protein>
<dbReference type="InterPro" id="IPR006108">
    <property type="entry name" value="3HC_DH_C"/>
</dbReference>
<feature type="domain" description="3-hydroxyacyl-CoA dehydrogenase NAD binding" evidence="10">
    <location>
        <begin position="5"/>
        <end position="183"/>
    </location>
</feature>
<evidence type="ECO:0000256" key="3">
    <source>
        <dbReference type="ARBA" id="ARBA00022832"/>
    </source>
</evidence>
<dbReference type="OrthoDB" id="9771883at2"/>
<evidence type="ECO:0000256" key="5">
    <source>
        <dbReference type="ARBA" id="ARBA00023027"/>
    </source>
</evidence>
<dbReference type="GO" id="GO:0006635">
    <property type="term" value="P:fatty acid beta-oxidation"/>
    <property type="evidence" value="ECO:0007669"/>
    <property type="project" value="TreeGrafter"/>
</dbReference>
<evidence type="ECO:0000256" key="8">
    <source>
        <dbReference type="PIRSR" id="PIRSR000105-1"/>
    </source>
</evidence>
<evidence type="ECO:0000313" key="11">
    <source>
        <dbReference type="EMBL" id="GAX07376.1"/>
    </source>
</evidence>
<dbReference type="Gene3D" id="1.10.1040.10">
    <property type="entry name" value="N-(1-d-carboxylethyl)-l-norvaline Dehydrogenase, domain 2"/>
    <property type="match status" value="1"/>
</dbReference>
<organism evidence="11 12">
    <name type="scientific">Secundilactobacillus silagincola</name>
    <dbReference type="NCBI Taxonomy" id="1714681"/>
    <lineage>
        <taxon>Bacteria</taxon>
        <taxon>Bacillati</taxon>
        <taxon>Bacillota</taxon>
        <taxon>Bacilli</taxon>
        <taxon>Lactobacillales</taxon>
        <taxon>Lactobacillaceae</taxon>
        <taxon>Secundilactobacillus</taxon>
    </lineage>
</organism>
<dbReference type="PIRSF" id="PIRSF000105">
    <property type="entry name" value="HCDH"/>
    <property type="match status" value="1"/>
</dbReference>
<evidence type="ECO:0000259" key="10">
    <source>
        <dbReference type="Pfam" id="PF02737"/>
    </source>
</evidence>
<dbReference type="RefSeq" id="WP_098823371.1">
    <property type="nucleotide sequence ID" value="NZ_BCMJ01000001.1"/>
</dbReference>
<dbReference type="SUPFAM" id="SSF48179">
    <property type="entry name" value="6-phosphogluconate dehydrogenase C-terminal domain-like"/>
    <property type="match status" value="1"/>
</dbReference>
<evidence type="ECO:0000256" key="1">
    <source>
        <dbReference type="ARBA" id="ARBA00005005"/>
    </source>
</evidence>
<reference evidence="11 12" key="1">
    <citation type="submission" date="2015-11" db="EMBL/GenBank/DDBJ databases">
        <title>Draft genome sequences of new species of the genus Lactobacillus isolated from orchardgrass silage.</title>
        <authorList>
            <person name="Tohno M."/>
            <person name="Tanizawa Y."/>
            <person name="Arita M."/>
        </authorList>
    </citation>
    <scope>NUCLEOTIDE SEQUENCE [LARGE SCALE GENOMIC DNA]</scope>
    <source>
        <strain evidence="11 12">IWT5</strain>
    </source>
</reference>
<keyword evidence="5" id="KW-0520">NAD</keyword>
<dbReference type="Gene3D" id="3.40.50.720">
    <property type="entry name" value="NAD(P)-binding Rossmann-like Domain"/>
    <property type="match status" value="1"/>
</dbReference>
<comment type="pathway">
    <text evidence="1">Lipid metabolism; fatty acid beta-oxidation.</text>
</comment>
<dbReference type="GO" id="GO:0003857">
    <property type="term" value="F:(3S)-3-hydroxyacyl-CoA dehydrogenase (NAD+) activity"/>
    <property type="evidence" value="ECO:0007669"/>
    <property type="project" value="UniProtKB-EC"/>
</dbReference>
<accession>A0A1Z5J0G7</accession>
<dbReference type="Pfam" id="PF00725">
    <property type="entry name" value="3HCDH"/>
    <property type="match status" value="1"/>
</dbReference>
<keyword evidence="6" id="KW-0443">Lipid metabolism</keyword>
<evidence type="ECO:0000256" key="2">
    <source>
        <dbReference type="ARBA" id="ARBA00005086"/>
    </source>
</evidence>
<proteinExistence type="predicted"/>
<dbReference type="Pfam" id="PF02737">
    <property type="entry name" value="3HCDH_N"/>
    <property type="match status" value="1"/>
</dbReference>
<dbReference type="EMBL" id="BCMJ01000001">
    <property type="protein sequence ID" value="GAX07376.1"/>
    <property type="molecule type" value="Genomic_DNA"/>
</dbReference>
<feature type="domain" description="3-hydroxyacyl-CoA dehydrogenase C-terminal" evidence="9">
    <location>
        <begin position="189"/>
        <end position="285"/>
    </location>
</feature>
<dbReference type="InterPro" id="IPR036291">
    <property type="entry name" value="NAD(P)-bd_dom_sf"/>
</dbReference>
<name>A0A1Z5J0G7_9LACO</name>
<dbReference type="InterPro" id="IPR008927">
    <property type="entry name" value="6-PGluconate_DH-like_C_sf"/>
</dbReference>
<dbReference type="GO" id="GO:0070403">
    <property type="term" value="F:NAD+ binding"/>
    <property type="evidence" value="ECO:0007669"/>
    <property type="project" value="InterPro"/>
</dbReference>
<dbReference type="SUPFAM" id="SSF51735">
    <property type="entry name" value="NAD(P)-binding Rossmann-fold domains"/>
    <property type="match status" value="1"/>
</dbReference>
<dbReference type="InterPro" id="IPR013328">
    <property type="entry name" value="6PGD_dom2"/>
</dbReference>
<evidence type="ECO:0000256" key="6">
    <source>
        <dbReference type="ARBA" id="ARBA00023098"/>
    </source>
</evidence>
<keyword evidence="4" id="KW-0560">Oxidoreductase</keyword>
<dbReference type="NCBIfam" id="NF006143">
    <property type="entry name" value="PRK08293.1"/>
    <property type="match status" value="1"/>
</dbReference>
<dbReference type="PANTHER" id="PTHR43561:SF3">
    <property type="entry name" value="HYDROXYACYL-COENZYME A DEHYDROGENASE, MITOCHONDRIAL"/>
    <property type="match status" value="1"/>
</dbReference>
<dbReference type="InterPro" id="IPR022694">
    <property type="entry name" value="3-OHacyl-CoA_DH"/>
</dbReference>
<dbReference type="InterPro" id="IPR052242">
    <property type="entry name" value="Mito_3-hydroxyacyl-CoA_DH"/>
</dbReference>
<dbReference type="PANTHER" id="PTHR43561">
    <property type="match status" value="1"/>
</dbReference>
<dbReference type="Proteomes" id="UP000223370">
    <property type="component" value="Unassembled WGS sequence"/>
</dbReference>
<evidence type="ECO:0000313" key="12">
    <source>
        <dbReference type="Proteomes" id="UP000223370"/>
    </source>
</evidence>
<keyword evidence="12" id="KW-1185">Reference proteome</keyword>
<dbReference type="InterPro" id="IPR006176">
    <property type="entry name" value="3-OHacyl-CoA_DH_NAD-bd"/>
</dbReference>
<evidence type="ECO:0000259" key="9">
    <source>
        <dbReference type="Pfam" id="PF00725"/>
    </source>
</evidence>
<evidence type="ECO:0000256" key="4">
    <source>
        <dbReference type="ARBA" id="ARBA00023002"/>
    </source>
</evidence>